<dbReference type="STRING" id="336963.C4JGV0"/>
<dbReference type="SMART" id="SM00256">
    <property type="entry name" value="FBOX"/>
    <property type="match status" value="1"/>
</dbReference>
<dbReference type="AlphaFoldDB" id="C4JGV0"/>
<sequence length="547" mass="62040">MDQSLSNAASLLDAFRALTAEARRDVCRALATEFKHDECHEMLNLLHKRLYFDVLAQLPIELVAQIASYIEPLETVRLRRVSCRWNEIFSSAAVCSSSFRSFRHGTLITTTKGWETDFLKRTKRAAAQRIDIGFGDGPDLISYLDGMLAWRASDDISMGAYFVALPLHCHLESDFVSCCRVWDYQSGEAKMFRLPSANYKRFEGYIRNGISVDGKTIAVCMAESRSVIVWDFQSSASREIKFEPEPFHIFLDSQQRILNALHWKNVYGKVEILDDFNEGSNLSELIVSTYSIDESGPDRRPYVLCSSPRPCTTFPTSPHVYLDGMQGVILYLYYGEKIATFVFITYSKSLGKPIARLYDRPAFDRFQRLGRGAVLHDHLVYCMNNCEDSCAPDILDYGSDDMFWPSKTAFNQTIIKEGKVYECLSMRNCFGDDIFFGAMCGEGIQSPQKLVADLEEAAAVRSIATNTTVPGLKVYHKREADQGMYELVVEPVPGEPLDKVWEKTDPRVKACYVVNSYLVQLQNLKGSRIHNMNGGPRFFQPNTRRSS</sequence>
<dbReference type="InParanoid" id="C4JGV0"/>
<dbReference type="HOGENOM" id="CLU_042063_0_0_1"/>
<feature type="domain" description="F-box" evidence="1">
    <location>
        <begin position="52"/>
        <end position="102"/>
    </location>
</feature>
<dbReference type="EMBL" id="CH476615">
    <property type="protein sequence ID" value="EEP77763.1"/>
    <property type="molecule type" value="Genomic_DNA"/>
</dbReference>
<name>C4JGV0_UNCRE</name>
<dbReference type="PROSITE" id="PS50181">
    <property type="entry name" value="FBOX"/>
    <property type="match status" value="1"/>
</dbReference>
<dbReference type="InterPro" id="IPR036047">
    <property type="entry name" value="F-box-like_dom_sf"/>
</dbReference>
<dbReference type="GeneID" id="8441984"/>
<dbReference type="Gene3D" id="1.20.1280.50">
    <property type="match status" value="1"/>
</dbReference>
<dbReference type="SUPFAM" id="SSF81383">
    <property type="entry name" value="F-box domain"/>
    <property type="match status" value="1"/>
</dbReference>
<gene>
    <name evidence="2" type="ORF">UREG_02612</name>
</gene>
<proteinExistence type="predicted"/>
<keyword evidence="3" id="KW-1185">Reference proteome</keyword>
<evidence type="ECO:0000259" key="1">
    <source>
        <dbReference type="PROSITE" id="PS50181"/>
    </source>
</evidence>
<dbReference type="CDD" id="cd09917">
    <property type="entry name" value="F-box_SF"/>
    <property type="match status" value="1"/>
</dbReference>
<dbReference type="InterPro" id="IPR001810">
    <property type="entry name" value="F-box_dom"/>
</dbReference>
<dbReference type="VEuPathDB" id="FungiDB:UREG_02612"/>
<evidence type="ECO:0000313" key="2">
    <source>
        <dbReference type="EMBL" id="EEP77763.1"/>
    </source>
</evidence>
<dbReference type="OMA" id="SHAECHE"/>
<evidence type="ECO:0000313" key="3">
    <source>
        <dbReference type="Proteomes" id="UP000002058"/>
    </source>
</evidence>
<dbReference type="eggNOG" id="ENOG502STHF">
    <property type="taxonomic scope" value="Eukaryota"/>
</dbReference>
<dbReference type="Proteomes" id="UP000002058">
    <property type="component" value="Unassembled WGS sequence"/>
</dbReference>
<protein>
    <recommendedName>
        <fullName evidence="1">F-box domain-containing protein</fullName>
    </recommendedName>
</protein>
<dbReference type="KEGG" id="ure:UREG_02612"/>
<accession>C4JGV0</accession>
<organism evidence="2 3">
    <name type="scientific">Uncinocarpus reesii (strain UAMH 1704)</name>
    <dbReference type="NCBI Taxonomy" id="336963"/>
    <lineage>
        <taxon>Eukaryota</taxon>
        <taxon>Fungi</taxon>
        <taxon>Dikarya</taxon>
        <taxon>Ascomycota</taxon>
        <taxon>Pezizomycotina</taxon>
        <taxon>Eurotiomycetes</taxon>
        <taxon>Eurotiomycetidae</taxon>
        <taxon>Onygenales</taxon>
        <taxon>Onygenaceae</taxon>
        <taxon>Uncinocarpus</taxon>
    </lineage>
</organism>
<dbReference type="OrthoDB" id="5295250at2759"/>
<dbReference type="RefSeq" id="XP_002543096.1">
    <property type="nucleotide sequence ID" value="XM_002543050.1"/>
</dbReference>
<reference evidence="3" key="1">
    <citation type="journal article" date="2009" name="Genome Res.">
        <title>Comparative genomic analyses of the human fungal pathogens Coccidioides and their relatives.</title>
        <authorList>
            <person name="Sharpton T.J."/>
            <person name="Stajich J.E."/>
            <person name="Rounsley S.D."/>
            <person name="Gardner M.J."/>
            <person name="Wortman J.R."/>
            <person name="Jordar V.S."/>
            <person name="Maiti R."/>
            <person name="Kodira C.D."/>
            <person name="Neafsey D.E."/>
            <person name="Zeng Q."/>
            <person name="Hung C.-Y."/>
            <person name="McMahan C."/>
            <person name="Muszewska A."/>
            <person name="Grynberg M."/>
            <person name="Mandel M.A."/>
            <person name="Kellner E.M."/>
            <person name="Barker B.M."/>
            <person name="Galgiani J.N."/>
            <person name="Orbach M.J."/>
            <person name="Kirkland T.N."/>
            <person name="Cole G.T."/>
            <person name="Henn M.R."/>
            <person name="Birren B.W."/>
            <person name="Taylor J.W."/>
        </authorList>
    </citation>
    <scope>NUCLEOTIDE SEQUENCE [LARGE SCALE GENOMIC DNA]</scope>
    <source>
        <strain evidence="3">UAMH 1704</strain>
    </source>
</reference>
<dbReference type="Pfam" id="PF12937">
    <property type="entry name" value="F-box-like"/>
    <property type="match status" value="1"/>
</dbReference>